<accession>A0AAN1XUY6</accession>
<feature type="domain" description="Thiamine pyrophosphate enzyme central" evidence="4">
    <location>
        <begin position="205"/>
        <end position="315"/>
    </location>
</feature>
<proteinExistence type="inferred from homology"/>
<feature type="domain" description="Thiamine pyrophosphate enzyme N-terminal TPP-binding" evidence="6">
    <location>
        <begin position="10"/>
        <end position="123"/>
    </location>
</feature>
<dbReference type="Gene3D" id="3.40.50.970">
    <property type="match status" value="2"/>
</dbReference>
<dbReference type="Pfam" id="PF02776">
    <property type="entry name" value="TPP_enzyme_N"/>
    <property type="match status" value="1"/>
</dbReference>
<dbReference type="InterPro" id="IPR011766">
    <property type="entry name" value="TPP_enzyme_TPP-bd"/>
</dbReference>
<dbReference type="Pfam" id="PF00205">
    <property type="entry name" value="TPP_enzyme_M"/>
    <property type="match status" value="1"/>
</dbReference>
<dbReference type="InterPro" id="IPR029061">
    <property type="entry name" value="THDP-binding"/>
</dbReference>
<dbReference type="GO" id="GO:0009097">
    <property type="term" value="P:isoleucine biosynthetic process"/>
    <property type="evidence" value="ECO:0007669"/>
    <property type="project" value="TreeGrafter"/>
</dbReference>
<dbReference type="InterPro" id="IPR045229">
    <property type="entry name" value="TPP_enz"/>
</dbReference>
<comment type="similarity">
    <text evidence="1 3">Belongs to the TPP enzyme family.</text>
</comment>
<keyword evidence="2 3" id="KW-0786">Thiamine pyrophosphate</keyword>
<dbReference type="SUPFAM" id="SSF52467">
    <property type="entry name" value="DHS-like NAD/FAD-binding domain"/>
    <property type="match status" value="1"/>
</dbReference>
<dbReference type="GO" id="GO:0050660">
    <property type="term" value="F:flavin adenine dinucleotide binding"/>
    <property type="evidence" value="ECO:0007669"/>
    <property type="project" value="TreeGrafter"/>
</dbReference>
<evidence type="ECO:0000259" key="6">
    <source>
        <dbReference type="Pfam" id="PF02776"/>
    </source>
</evidence>
<dbReference type="GO" id="GO:0009099">
    <property type="term" value="P:L-valine biosynthetic process"/>
    <property type="evidence" value="ECO:0007669"/>
    <property type="project" value="TreeGrafter"/>
</dbReference>
<protein>
    <submittedName>
        <fullName evidence="7">Thiamine pyrophosphate-binding protein</fullName>
    </submittedName>
</protein>
<evidence type="ECO:0000259" key="4">
    <source>
        <dbReference type="Pfam" id="PF00205"/>
    </source>
</evidence>
<dbReference type="InterPro" id="IPR012001">
    <property type="entry name" value="Thiamin_PyroP_enz_TPP-bd_dom"/>
</dbReference>
<name>A0AAN1XUY6_UNVUL</name>
<reference evidence="7 8" key="1">
    <citation type="journal article" date="2022" name="ISME Commun">
        <title>Vulcanimicrobium alpinus gen. nov. sp. nov., the first cultivated representative of the candidate phylum 'Eremiobacterota', is a metabolically versatile aerobic anoxygenic phototroph.</title>
        <authorList>
            <person name="Yabe S."/>
            <person name="Muto K."/>
            <person name="Abe K."/>
            <person name="Yokota A."/>
            <person name="Staudigel H."/>
            <person name="Tebo B.M."/>
        </authorList>
    </citation>
    <scope>NUCLEOTIDE SEQUENCE [LARGE SCALE GENOMIC DNA]</scope>
    <source>
        <strain evidence="7 8">WC8-2</strain>
    </source>
</reference>
<dbReference type="InterPro" id="IPR029035">
    <property type="entry name" value="DHS-like_NAD/FAD-binding_dom"/>
</dbReference>
<dbReference type="KEGG" id="vab:WPS_11910"/>
<evidence type="ECO:0000313" key="8">
    <source>
        <dbReference type="Proteomes" id="UP001317532"/>
    </source>
</evidence>
<dbReference type="InterPro" id="IPR012000">
    <property type="entry name" value="Thiamin_PyroP_enz_cen_dom"/>
</dbReference>
<evidence type="ECO:0000256" key="1">
    <source>
        <dbReference type="ARBA" id="ARBA00007812"/>
    </source>
</evidence>
<dbReference type="GO" id="GO:0030976">
    <property type="term" value="F:thiamine pyrophosphate binding"/>
    <property type="evidence" value="ECO:0007669"/>
    <property type="project" value="InterPro"/>
</dbReference>
<dbReference type="GO" id="GO:0000287">
    <property type="term" value="F:magnesium ion binding"/>
    <property type="evidence" value="ECO:0007669"/>
    <property type="project" value="InterPro"/>
</dbReference>
<dbReference type="PANTHER" id="PTHR18968:SF13">
    <property type="entry name" value="ACETOLACTATE SYNTHASE CATALYTIC SUBUNIT, MITOCHONDRIAL"/>
    <property type="match status" value="1"/>
</dbReference>
<evidence type="ECO:0000256" key="3">
    <source>
        <dbReference type="RuleBase" id="RU362132"/>
    </source>
</evidence>
<evidence type="ECO:0000313" key="7">
    <source>
        <dbReference type="EMBL" id="BDE05915.1"/>
    </source>
</evidence>
<evidence type="ECO:0000256" key="2">
    <source>
        <dbReference type="ARBA" id="ARBA00023052"/>
    </source>
</evidence>
<dbReference type="SUPFAM" id="SSF52518">
    <property type="entry name" value="Thiamin diphosphate-binding fold (THDP-binding)"/>
    <property type="match status" value="2"/>
</dbReference>
<keyword evidence="8" id="KW-1185">Reference proteome</keyword>
<dbReference type="GO" id="GO:0003984">
    <property type="term" value="F:acetolactate synthase activity"/>
    <property type="evidence" value="ECO:0007669"/>
    <property type="project" value="TreeGrafter"/>
</dbReference>
<feature type="domain" description="Thiamine pyrophosphate enzyme TPP-binding" evidence="5">
    <location>
        <begin position="403"/>
        <end position="548"/>
    </location>
</feature>
<organism evidence="7 8">
    <name type="scientific">Vulcanimicrobium alpinum</name>
    <dbReference type="NCBI Taxonomy" id="3016050"/>
    <lineage>
        <taxon>Bacteria</taxon>
        <taxon>Bacillati</taxon>
        <taxon>Vulcanimicrobiota</taxon>
        <taxon>Vulcanimicrobiia</taxon>
        <taxon>Vulcanimicrobiales</taxon>
        <taxon>Vulcanimicrobiaceae</taxon>
        <taxon>Vulcanimicrobium</taxon>
    </lineage>
</organism>
<dbReference type="GO" id="GO:0005948">
    <property type="term" value="C:acetolactate synthase complex"/>
    <property type="evidence" value="ECO:0007669"/>
    <property type="project" value="TreeGrafter"/>
</dbReference>
<dbReference type="CDD" id="cd07035">
    <property type="entry name" value="TPP_PYR_POX_like"/>
    <property type="match status" value="1"/>
</dbReference>
<sequence length="584" mass="60898">MRMSVAAHWASDAIALALRDALGVDYVALNPGASFRGLHDSLVHLGGPPMLVCLHEEHAVAIAHGYAKVAERPMAAILHSNVGLMHGAMAIYNAWCDRAPVVIVGATGPVDAARRRPWIDWIHTAADQAALVRPFTKWDDQPASLRAALDALARADAVARTEPCGPVYVCLDAALQEAPIDAMPALPQMRRHRAPARAVPAAAEIARIVEVLDAAQRPVILVGRVSRDRAAWDARVALAERLGARVVTDLKLAAGFPTAHPLHGVPGYFLDDEAKRAIRDADAIVSLDAVDLAGILAQAYGDRIPAATVVSISLDRYALRGWTMDAGGLATIDVDVAAHPDAVVPLVLAALEPRPRTPFAAAHAVPLPAAPLHGPIRLPGLARALAGALGNRPYTLTRVPLGWGGDLIPFADPLAYLGYDGGAGVGSGPGMAVGAALALRGTGRVPVAVLGDGDFLMGCTALWTAVANAIPLLVVVADNRAYYNDVVHQERIARERGRPLENRWTGQRIDDPPVDLVAMARAQGAHTFGPVADAADLPGVLAQAVEATAAGAVCFVAVAVEAEYDAAMTAALSRDAGANGALRG</sequence>
<dbReference type="PANTHER" id="PTHR18968">
    <property type="entry name" value="THIAMINE PYROPHOSPHATE ENZYMES"/>
    <property type="match status" value="1"/>
</dbReference>
<dbReference type="Gene3D" id="3.40.50.1220">
    <property type="entry name" value="TPP-binding domain"/>
    <property type="match status" value="1"/>
</dbReference>
<gene>
    <name evidence="7" type="ORF">WPS_11910</name>
</gene>
<evidence type="ECO:0000259" key="5">
    <source>
        <dbReference type="Pfam" id="PF02775"/>
    </source>
</evidence>
<dbReference type="EMBL" id="AP025523">
    <property type="protein sequence ID" value="BDE05915.1"/>
    <property type="molecule type" value="Genomic_DNA"/>
</dbReference>
<dbReference type="Proteomes" id="UP001317532">
    <property type="component" value="Chromosome"/>
</dbReference>
<dbReference type="AlphaFoldDB" id="A0AAN1XUY6"/>
<dbReference type="Pfam" id="PF02775">
    <property type="entry name" value="TPP_enzyme_C"/>
    <property type="match status" value="1"/>
</dbReference>